<keyword evidence="6" id="KW-1185">Reference proteome</keyword>
<dbReference type="GO" id="GO:0006897">
    <property type="term" value="P:endocytosis"/>
    <property type="evidence" value="ECO:0007669"/>
    <property type="project" value="TreeGrafter"/>
</dbReference>
<dbReference type="InterPro" id="IPR011989">
    <property type="entry name" value="ARM-like"/>
</dbReference>
<dbReference type="Pfam" id="PF20210">
    <property type="entry name" value="Laa1_Sip1_HTR5"/>
    <property type="match status" value="1"/>
</dbReference>
<dbReference type="OrthoDB" id="192608at2759"/>
<dbReference type="GO" id="GO:0005829">
    <property type="term" value="C:cytosol"/>
    <property type="evidence" value="ECO:0007669"/>
    <property type="project" value="GOC"/>
</dbReference>
<dbReference type="FunFam" id="1.25.10.10:FF:000098">
    <property type="entry name" value="HEAT repeat-containing protein 5A isoform X2"/>
    <property type="match status" value="1"/>
</dbReference>
<dbReference type="InterPro" id="IPR040108">
    <property type="entry name" value="Laa1/Sip1/HEATR5"/>
</dbReference>
<dbReference type="Pfam" id="PF25468">
    <property type="entry name" value="HEAT_HEATR5A"/>
    <property type="match status" value="1"/>
</dbReference>
<name>A0A5N5SXK0_9CRUS</name>
<dbReference type="FunFam" id="1.25.10.10:FF:000138">
    <property type="entry name" value="Putative HEAT repeat-containing protein 5B"/>
    <property type="match status" value="1"/>
</dbReference>
<organism evidence="5 6">
    <name type="scientific">Armadillidium nasatum</name>
    <dbReference type="NCBI Taxonomy" id="96803"/>
    <lineage>
        <taxon>Eukaryota</taxon>
        <taxon>Metazoa</taxon>
        <taxon>Ecdysozoa</taxon>
        <taxon>Arthropoda</taxon>
        <taxon>Crustacea</taxon>
        <taxon>Multicrustacea</taxon>
        <taxon>Malacostraca</taxon>
        <taxon>Eumalacostraca</taxon>
        <taxon>Peracarida</taxon>
        <taxon>Isopoda</taxon>
        <taxon>Oniscidea</taxon>
        <taxon>Crinocheta</taxon>
        <taxon>Armadillidiidae</taxon>
        <taxon>Armadillidium</taxon>
    </lineage>
</organism>
<dbReference type="GO" id="GO:0005794">
    <property type="term" value="C:Golgi apparatus"/>
    <property type="evidence" value="ECO:0007669"/>
    <property type="project" value="TreeGrafter"/>
</dbReference>
<dbReference type="GO" id="GO:0016020">
    <property type="term" value="C:membrane"/>
    <property type="evidence" value="ECO:0007669"/>
    <property type="project" value="TreeGrafter"/>
</dbReference>
<dbReference type="Proteomes" id="UP000326759">
    <property type="component" value="Unassembled WGS sequence"/>
</dbReference>
<evidence type="ECO:0000256" key="3">
    <source>
        <dbReference type="ARBA" id="ARBA00070811"/>
    </source>
</evidence>
<dbReference type="EMBL" id="SEYY01018837">
    <property type="protein sequence ID" value="KAB7498931.1"/>
    <property type="molecule type" value="Genomic_DNA"/>
</dbReference>
<evidence type="ECO:0000313" key="6">
    <source>
        <dbReference type="Proteomes" id="UP000326759"/>
    </source>
</evidence>
<feature type="region of interest" description="Disordered" evidence="4">
    <location>
        <begin position="1544"/>
        <end position="1574"/>
    </location>
</feature>
<dbReference type="InterPro" id="IPR016024">
    <property type="entry name" value="ARM-type_fold"/>
</dbReference>
<evidence type="ECO:0000256" key="4">
    <source>
        <dbReference type="SAM" id="MobiDB-lite"/>
    </source>
</evidence>
<gene>
    <name evidence="5" type="primary">heatr5b</name>
    <name evidence="5" type="ORF">Anas_02647</name>
</gene>
<accession>A0A5N5SXK0</accession>
<proteinExistence type="inferred from homology"/>
<evidence type="ECO:0000256" key="1">
    <source>
        <dbReference type="ARBA" id="ARBA00008304"/>
    </source>
</evidence>
<sequence>MMEMSHSLTLNEQALSELKPAQRPIFIFEWLHFLDKILEAAQKSDIKECQKQLVTQLVGQMNEAPGPPTRKLLARCLATVFSIGDTFLLFDTINKCNDILKNKDDSPSYLPTRLAAVTCIGAMYEKLGRMMGRSYEETTQILIKTLKNAESQLRIEIMLTLKKVTAGMGSAASNVHKDIYKVAKIGLTDRALPVRSVSANCLLELVSYAPFLYTSEAETLAQVCYRAFDNANYEVRCSVAKLLGTLLATTQTPPKEILKGTSKGGPIKLPSLEEALNVLLTGFLRGSSSFLKGTGEIIKGSSSVSREVRVGITQAYVLFIEELGSLWLERNLSLLLNHLTELVSSPKATSSHVEAVYSRKCVSFILRATIGKMLGEKSQTSACKELTHLVIKQMNTVDASGESKDSGEGSQHVLICLLQELGCLTLTLSTTSASLVLDTHLNLLDAVVAVLLHPNTATRLAAAWCLRCICLSLPSQLHPLLTRCCDRLESLKSSPEAISGYSFVIAALIGCVRDTPLGIPHRTGKEIFNIGEELLRSASQNSRLSIHRTTAGWLIIGSLMTLGVGVVRGLLPRMLLLWKNSFPRSSKEIESEKARGDAFTWQITLEGRAGALASIHSFLLFCPELAGDDTIRRLLSPIEAAVHMLSSIAPIVKQYGQNLKASAAMVRLRLYEVLSLLPQQSFESHFTSVLKLLVSEFTLAESAASTTTSLLRTVCHSDDSVILGSWLHETDQKYIEEQLQPNSASGSGALEHDVCYLYRPFNETENAPGPLPLGVAVIDASVTLFGKMFPLVANKHRLKMLNLFGEMIRAGKNHRQEAVQTNIFTAVLCALKRLSEHKGSLNQEDVKKAAADLVLGGLTHPNPMLRCASGEAIGRMAQVVGDPKFVAEMAQNSFDKLRSARDVVSRTGHSLALGCLHRYVGGMGSGQHLSTSISILLALAKDTSSPTVQVWSLHALSLIADSGGPMFRSYIEPSLSLLLELLLTVPPHAVEVHQCIGKCLQALITTVGPELQGSASTVVMARSSLLCGCGLVQEHYDPTVQAEAVTCLQQMHMFAPRHVNLSSLVPSLVLKSRHLLLRRAAVSCLRQLSQREAWEVCEHALSYTNNLDESPTGFVRIENGLPGILFNLLDTEMDKILEQHIHHAITSMLLALATSQLSLWLTICREVLTSATDTGNENENEGGAEGENDDDMAQIHAGGEPDPHPAIPPRWRTRVFAATCVAKIITECGNNRAHFDLALAREMQSTKMKGDFLVLHLSEIVRMGFMAATSDSDQLRLKGFLILNFIIEKFAKSPDPEFSALRPAFAPETASHVTAKACEVCSAWIGSGVARNLNDLRRVHQLLVTSLTKLCKGNTKGIYNESAVTLEKLAILKAWSEIYIVSLEGPSQSNTVENGSESLVDTNDDESLLVLVMPELISLSRYWLAALKDHALLSLPPEFSSQLPHDGGAFYTNETAEVVRICFEWLCSPTHCDDPNRSVMCLKALETLLQSQVPSSIIGANVDLAIEIATVMHRQVLSSEYIDVHQSTISVVSLLVKNAQTALEEEKKRKKKENPSFEDSSDSSDVDMLGEGGETGDINISQSLVCLSTLVRYLPKLAPQVVASAPSLLSRPRFHTKPLVVEKLLTSTLNLLTTLPDLCSPAGAVAIFPSILFLVTGVLREVGKKGRHSKESRVFPLDLTLQETLKTLCVLAKHPYSRDLRSSENWCSLLQSALATIIDLSDNENETDEVVVLEGVAELILNSPENVGRPHNLQYPIMNLFKMAMQNTDIEVCIKAVSTLEKVFNHSDAAVSTPYIHSLAPRILEQLSDTNLTIEKEKDLQYFVECTKAIELLVPRTLDQHKSEIIGVLVGIFVGALQDTGKLKENGSIKEKLHNYALSRLQKLGPEYPQEFRIVLTSKPELRVRLEMALKFQQEKQRKAEHATNIPTAPHNPTIKLKTDFSNFANNNALKFCTINKLFTCYNICILPLLVLEIFVQYNSQRCNEYLISYH</sequence>
<evidence type="ECO:0000313" key="5">
    <source>
        <dbReference type="EMBL" id="KAB7498931.1"/>
    </source>
</evidence>
<evidence type="ECO:0000256" key="2">
    <source>
        <dbReference type="ARBA" id="ARBA00022737"/>
    </source>
</evidence>
<comment type="caution">
    <text evidence="5">The sequence shown here is derived from an EMBL/GenBank/DDBJ whole genome shotgun (WGS) entry which is preliminary data.</text>
</comment>
<comment type="similarity">
    <text evidence="1">Belongs to the HEATR5 family.</text>
</comment>
<dbReference type="GO" id="GO:0042147">
    <property type="term" value="P:retrograde transport, endosome to Golgi"/>
    <property type="evidence" value="ECO:0007669"/>
    <property type="project" value="TreeGrafter"/>
</dbReference>
<protein>
    <recommendedName>
        <fullName evidence="3">HEAT repeat-containing protein 5A</fullName>
    </recommendedName>
</protein>
<feature type="compositionally biased region" description="Acidic residues" evidence="4">
    <location>
        <begin position="1176"/>
        <end position="1192"/>
    </location>
</feature>
<dbReference type="InterPro" id="IPR046837">
    <property type="entry name" value="Laa1/Sip1/HEATR5-like_HEAT"/>
</dbReference>
<feature type="region of interest" description="Disordered" evidence="4">
    <location>
        <begin position="1172"/>
        <end position="1209"/>
    </location>
</feature>
<dbReference type="SUPFAM" id="SSF48371">
    <property type="entry name" value="ARM repeat"/>
    <property type="match status" value="3"/>
</dbReference>
<dbReference type="GO" id="GO:0008104">
    <property type="term" value="P:intracellular protein localization"/>
    <property type="evidence" value="ECO:0007669"/>
    <property type="project" value="TreeGrafter"/>
</dbReference>
<dbReference type="Gene3D" id="1.25.10.10">
    <property type="entry name" value="Leucine-rich Repeat Variant"/>
    <property type="match status" value="4"/>
</dbReference>
<dbReference type="PANTHER" id="PTHR21663:SF0">
    <property type="entry name" value="HEAT REPEAT-CONTAINING PROTEIN 5B"/>
    <property type="match status" value="1"/>
</dbReference>
<reference evidence="5 6" key="1">
    <citation type="journal article" date="2019" name="PLoS Biol.">
        <title>Sex chromosomes control vertical transmission of feminizing Wolbachia symbionts in an isopod.</title>
        <authorList>
            <person name="Becking T."/>
            <person name="Chebbi M.A."/>
            <person name="Giraud I."/>
            <person name="Moumen B."/>
            <person name="Laverre T."/>
            <person name="Caubet Y."/>
            <person name="Peccoud J."/>
            <person name="Gilbert C."/>
            <person name="Cordaux R."/>
        </authorList>
    </citation>
    <scope>NUCLEOTIDE SEQUENCE [LARGE SCALE GENOMIC DNA]</scope>
    <source>
        <strain evidence="5">ANa2</strain>
        <tissue evidence="5">Whole body excluding digestive tract and cuticle</tissue>
    </source>
</reference>
<dbReference type="GO" id="GO:0030139">
    <property type="term" value="C:endocytic vesicle"/>
    <property type="evidence" value="ECO:0007669"/>
    <property type="project" value="TreeGrafter"/>
</dbReference>
<dbReference type="PANTHER" id="PTHR21663">
    <property type="entry name" value="HYPOTHETICAL HEAT DOMAIN-CONTAINING"/>
    <property type="match status" value="1"/>
</dbReference>
<keyword evidence="2" id="KW-0677">Repeat</keyword>